<organism evidence="1 2">
    <name type="scientific">Ditylenchus dipsaci</name>
    <dbReference type="NCBI Taxonomy" id="166011"/>
    <lineage>
        <taxon>Eukaryota</taxon>
        <taxon>Metazoa</taxon>
        <taxon>Ecdysozoa</taxon>
        <taxon>Nematoda</taxon>
        <taxon>Chromadorea</taxon>
        <taxon>Rhabditida</taxon>
        <taxon>Tylenchina</taxon>
        <taxon>Tylenchomorpha</taxon>
        <taxon>Sphaerularioidea</taxon>
        <taxon>Anguinidae</taxon>
        <taxon>Anguininae</taxon>
        <taxon>Ditylenchus</taxon>
    </lineage>
</organism>
<keyword evidence="1" id="KW-1185">Reference proteome</keyword>
<dbReference type="Proteomes" id="UP000887574">
    <property type="component" value="Unplaced"/>
</dbReference>
<sequence>MLLIVAFKNNKLTKSSKTVLLHSLEIFRNCSADRSEATFPAAKFIYCLFHQSQSVFRSLKKKGLILLYDNNEVKALLRCLSALAFLPVDEVDIGFDNVQLLLRQRS</sequence>
<dbReference type="WBParaSite" id="jg20620">
    <property type="protein sequence ID" value="jg20620"/>
    <property type="gene ID" value="jg20620"/>
</dbReference>
<protein>
    <submittedName>
        <fullName evidence="2">Uncharacterized protein</fullName>
    </submittedName>
</protein>
<accession>A0A915DKS6</accession>
<dbReference type="AlphaFoldDB" id="A0A915DKS6"/>
<evidence type="ECO:0000313" key="2">
    <source>
        <dbReference type="WBParaSite" id="jg20620"/>
    </source>
</evidence>
<evidence type="ECO:0000313" key="1">
    <source>
        <dbReference type="Proteomes" id="UP000887574"/>
    </source>
</evidence>
<proteinExistence type="predicted"/>
<name>A0A915DKS6_9BILA</name>
<reference evidence="2" key="1">
    <citation type="submission" date="2022-11" db="UniProtKB">
        <authorList>
            <consortium name="WormBaseParasite"/>
        </authorList>
    </citation>
    <scope>IDENTIFICATION</scope>
</reference>